<evidence type="ECO:0000259" key="1">
    <source>
        <dbReference type="Pfam" id="PF16003"/>
    </source>
</evidence>
<dbReference type="PANTHER" id="PTHR39079">
    <property type="entry name" value="FI08034P-RELATED"/>
    <property type="match status" value="1"/>
</dbReference>
<dbReference type="STRING" id="7244.B4M044"/>
<evidence type="ECO:0000313" key="4">
    <source>
        <dbReference type="Proteomes" id="UP000008792"/>
    </source>
</evidence>
<feature type="domain" description="DUF4788" evidence="2">
    <location>
        <begin position="11"/>
        <end position="238"/>
    </location>
</feature>
<dbReference type="HOGENOM" id="CLU_029224_0_0_1"/>
<gene>
    <name evidence="3" type="primary">Dvir\GJ22614</name>
    <name evidence="3" type="ORF">Dvir_GJ22614</name>
</gene>
<sequence>MSLCNFVLDVIVTKLKLSHQHVKDPKKLQVQVKFNKNTICLSASRINVTDFKPGSGTNFEITPEDLRQNVEKVGMSIAVKYDGFVVGTGQIRFPNSITERIAVGMTDLIHSDNCKIERSGEVIGTVELLCRLIIKCDDEQMPLGNNAQYNVDKNINEQDIMFLLSESQPYPIPFEPCQETLADDEGDELLKLDLQRYRSSNAGGVRDSKSLTYNNTGNAVLTPLKKLVHDCKEIIDSIIPVPSCRKAEKLRSSSSEVCYSPQPKNPPCFSYMPTDQHDNICSPRFLGQRINDGKNSHIMPIRFCPVCLNNMSWLPTFASCPKCGVKPLPVFDDPPNEKELTAEQILMDFLGKPPVNSEDLYADSHAQKCKEKTPQEVQTRCRCSCEKKLCAHCRIRKLCADIFKPDERQTSKLTDGGQNDYCVKSDDSRPHLAKVFSDLRDLYYTKDMKRDSLFDDKCEGKMNQVNMQKLGISLNQKWKAKKTNQSGAHKEVNYHSHNRNRLAGHKTCANKQRRVPRRHGWAWSSSQEARNYGWKPGAVLKPIKKLMNFFLYYSPPQNAYDACNEQLEVEKEIASELPILHVCKKQGEIFITLRAVNNKHVNVKPIVFKIVKSNFAVALSEIKKKLKEKGFPKCLCHKTVMMCVCRNNIEKKYLEGALQKECKRRGIENCVDHLVLTDTSDSEMDYDFGVTPPACLAKHRTIPKPLTVNNATQCTKKNRIVVPSNPFKHGLYWRAYDCAAGDRYTGTAFGAPAEEVFEDGVFGYRGGGAHGASATVGGRPKNKAIWGNTSGGPMRAGGRSAPDGNLISQVGEKSFPGAERGRAAKGVVSKPIPVKMTKRALLAAKNISNQSHLEKSREKPKSDKMITYLKKHGLFLGRKDKEKGASNVGPDGLTDAQRRRRALLQIPPQPIEFVTRLGKGFNPCTAQCNYECGQYELSPVLL</sequence>
<evidence type="ECO:0008006" key="5">
    <source>
        <dbReference type="Google" id="ProtNLM"/>
    </source>
</evidence>
<keyword evidence="4" id="KW-1185">Reference proteome</keyword>
<dbReference type="InterPro" id="IPR031992">
    <property type="entry name" value="DUF4788"/>
</dbReference>
<dbReference type="EMBL" id="CH940650">
    <property type="protein sequence ID" value="EDW68294.2"/>
    <property type="molecule type" value="Genomic_DNA"/>
</dbReference>
<name>B4M044_DROVI</name>
<organism evidence="3 4">
    <name type="scientific">Drosophila virilis</name>
    <name type="common">Fruit fly</name>
    <dbReference type="NCBI Taxonomy" id="7244"/>
    <lineage>
        <taxon>Eukaryota</taxon>
        <taxon>Metazoa</taxon>
        <taxon>Ecdysozoa</taxon>
        <taxon>Arthropoda</taxon>
        <taxon>Hexapoda</taxon>
        <taxon>Insecta</taxon>
        <taxon>Pterygota</taxon>
        <taxon>Neoptera</taxon>
        <taxon>Endopterygota</taxon>
        <taxon>Diptera</taxon>
        <taxon>Brachycera</taxon>
        <taxon>Muscomorpha</taxon>
        <taxon>Ephydroidea</taxon>
        <taxon>Drosophilidae</taxon>
        <taxon>Drosophila</taxon>
    </lineage>
</organism>
<evidence type="ECO:0000259" key="2">
    <source>
        <dbReference type="Pfam" id="PF16032"/>
    </source>
</evidence>
<dbReference type="InParanoid" id="B4M044"/>
<proteinExistence type="predicted"/>
<dbReference type="KEGG" id="dvi:6630012"/>
<dbReference type="Pfam" id="PF16032">
    <property type="entry name" value="DUF4788"/>
    <property type="match status" value="1"/>
</dbReference>
<protein>
    <recommendedName>
        <fullName evidence="5">DUF4776 domain-containing protein</fullName>
    </recommendedName>
</protein>
<dbReference type="eggNOG" id="ENOG502QSI5">
    <property type="taxonomic scope" value="Eukaryota"/>
</dbReference>
<dbReference type="PANTHER" id="PTHR39079:SF1">
    <property type="entry name" value="GH11706P-RELATED"/>
    <property type="match status" value="1"/>
</dbReference>
<feature type="domain" description="DUF4776" evidence="1">
    <location>
        <begin position="297"/>
        <end position="739"/>
    </location>
</feature>
<accession>B4M044</accession>
<evidence type="ECO:0000313" key="3">
    <source>
        <dbReference type="EMBL" id="EDW68294.2"/>
    </source>
</evidence>
<dbReference type="Proteomes" id="UP000008792">
    <property type="component" value="Unassembled WGS sequence"/>
</dbReference>
<reference evidence="3 4" key="1">
    <citation type="journal article" date="2007" name="Nature">
        <title>Evolution of genes and genomes on the Drosophila phylogeny.</title>
        <authorList>
            <consortium name="Drosophila 12 Genomes Consortium"/>
            <person name="Clark A.G."/>
            <person name="Eisen M.B."/>
            <person name="Smith D.R."/>
            <person name="Bergman C.M."/>
            <person name="Oliver B."/>
            <person name="Markow T.A."/>
            <person name="Kaufman T.C."/>
            <person name="Kellis M."/>
            <person name="Gelbart W."/>
            <person name="Iyer V.N."/>
            <person name="Pollard D.A."/>
            <person name="Sackton T.B."/>
            <person name="Larracuente A.M."/>
            <person name="Singh N.D."/>
            <person name="Abad J.P."/>
            <person name="Abt D.N."/>
            <person name="Adryan B."/>
            <person name="Aguade M."/>
            <person name="Akashi H."/>
            <person name="Anderson W.W."/>
            <person name="Aquadro C.F."/>
            <person name="Ardell D.H."/>
            <person name="Arguello R."/>
            <person name="Artieri C.G."/>
            <person name="Barbash D.A."/>
            <person name="Barker D."/>
            <person name="Barsanti P."/>
            <person name="Batterham P."/>
            <person name="Batzoglou S."/>
            <person name="Begun D."/>
            <person name="Bhutkar A."/>
            <person name="Blanco E."/>
            <person name="Bosak S.A."/>
            <person name="Bradley R.K."/>
            <person name="Brand A.D."/>
            <person name="Brent M.R."/>
            <person name="Brooks A.N."/>
            <person name="Brown R.H."/>
            <person name="Butlin R.K."/>
            <person name="Caggese C."/>
            <person name="Calvi B.R."/>
            <person name="Bernardo de Carvalho A."/>
            <person name="Caspi A."/>
            <person name="Castrezana S."/>
            <person name="Celniker S.E."/>
            <person name="Chang J.L."/>
            <person name="Chapple C."/>
            <person name="Chatterji S."/>
            <person name="Chinwalla A."/>
            <person name="Civetta A."/>
            <person name="Clifton S.W."/>
            <person name="Comeron J.M."/>
            <person name="Costello J.C."/>
            <person name="Coyne J.A."/>
            <person name="Daub J."/>
            <person name="David R.G."/>
            <person name="Delcher A.L."/>
            <person name="Delehaunty K."/>
            <person name="Do C.B."/>
            <person name="Ebling H."/>
            <person name="Edwards K."/>
            <person name="Eickbush T."/>
            <person name="Evans J.D."/>
            <person name="Filipski A."/>
            <person name="Findeiss S."/>
            <person name="Freyhult E."/>
            <person name="Fulton L."/>
            <person name="Fulton R."/>
            <person name="Garcia A.C."/>
            <person name="Gardiner A."/>
            <person name="Garfield D.A."/>
            <person name="Garvin B.E."/>
            <person name="Gibson G."/>
            <person name="Gilbert D."/>
            <person name="Gnerre S."/>
            <person name="Godfrey J."/>
            <person name="Good R."/>
            <person name="Gotea V."/>
            <person name="Gravely B."/>
            <person name="Greenberg A.J."/>
            <person name="Griffiths-Jones S."/>
            <person name="Gross S."/>
            <person name="Guigo R."/>
            <person name="Gustafson E.A."/>
            <person name="Haerty W."/>
            <person name="Hahn M.W."/>
            <person name="Halligan D.L."/>
            <person name="Halpern A.L."/>
            <person name="Halter G.M."/>
            <person name="Han M.V."/>
            <person name="Heger A."/>
            <person name="Hillier L."/>
            <person name="Hinrichs A.S."/>
            <person name="Holmes I."/>
            <person name="Hoskins R.A."/>
            <person name="Hubisz M.J."/>
            <person name="Hultmark D."/>
            <person name="Huntley M.A."/>
            <person name="Jaffe D.B."/>
            <person name="Jagadeeshan S."/>
            <person name="Jeck W.R."/>
            <person name="Johnson J."/>
            <person name="Jones C.D."/>
            <person name="Jordan W.C."/>
            <person name="Karpen G.H."/>
            <person name="Kataoka E."/>
            <person name="Keightley P.D."/>
            <person name="Kheradpour P."/>
            <person name="Kirkness E.F."/>
            <person name="Koerich L.B."/>
            <person name="Kristiansen K."/>
            <person name="Kudrna D."/>
            <person name="Kulathinal R.J."/>
            <person name="Kumar S."/>
            <person name="Kwok R."/>
            <person name="Lander E."/>
            <person name="Langley C.H."/>
            <person name="Lapoint R."/>
            <person name="Lazzaro B.P."/>
            <person name="Lee S.J."/>
            <person name="Levesque L."/>
            <person name="Li R."/>
            <person name="Lin C.F."/>
            <person name="Lin M.F."/>
            <person name="Lindblad-Toh K."/>
            <person name="Llopart A."/>
            <person name="Long M."/>
            <person name="Low L."/>
            <person name="Lozovsky E."/>
            <person name="Lu J."/>
            <person name="Luo M."/>
            <person name="Machado C.A."/>
            <person name="Makalowski W."/>
            <person name="Marzo M."/>
            <person name="Matsuda M."/>
            <person name="Matzkin L."/>
            <person name="McAllister B."/>
            <person name="McBride C.S."/>
            <person name="McKernan B."/>
            <person name="McKernan K."/>
            <person name="Mendez-Lago M."/>
            <person name="Minx P."/>
            <person name="Mollenhauer M.U."/>
            <person name="Montooth K."/>
            <person name="Mount S.M."/>
            <person name="Mu X."/>
            <person name="Myers E."/>
            <person name="Negre B."/>
            <person name="Newfeld S."/>
            <person name="Nielsen R."/>
            <person name="Noor M.A."/>
            <person name="O'Grady P."/>
            <person name="Pachter L."/>
            <person name="Papaceit M."/>
            <person name="Parisi M.J."/>
            <person name="Parisi M."/>
            <person name="Parts L."/>
            <person name="Pedersen J.S."/>
            <person name="Pesole G."/>
            <person name="Phillippy A.M."/>
            <person name="Ponting C.P."/>
            <person name="Pop M."/>
            <person name="Porcelli D."/>
            <person name="Powell J.R."/>
            <person name="Prohaska S."/>
            <person name="Pruitt K."/>
            <person name="Puig M."/>
            <person name="Quesneville H."/>
            <person name="Ram K.R."/>
            <person name="Rand D."/>
            <person name="Rasmussen M.D."/>
            <person name="Reed L.K."/>
            <person name="Reenan R."/>
            <person name="Reily A."/>
            <person name="Remington K.A."/>
            <person name="Rieger T.T."/>
            <person name="Ritchie M.G."/>
            <person name="Robin C."/>
            <person name="Rogers Y.H."/>
            <person name="Rohde C."/>
            <person name="Rozas J."/>
            <person name="Rubenfield M.J."/>
            <person name="Ruiz A."/>
            <person name="Russo S."/>
            <person name="Salzberg S.L."/>
            <person name="Sanchez-Gracia A."/>
            <person name="Saranga D.J."/>
            <person name="Sato H."/>
            <person name="Schaeffer S.W."/>
            <person name="Schatz M.C."/>
            <person name="Schlenke T."/>
            <person name="Schwartz R."/>
            <person name="Segarra C."/>
            <person name="Singh R.S."/>
            <person name="Sirot L."/>
            <person name="Sirota M."/>
            <person name="Sisneros N.B."/>
            <person name="Smith C.D."/>
            <person name="Smith T.F."/>
            <person name="Spieth J."/>
            <person name="Stage D.E."/>
            <person name="Stark A."/>
            <person name="Stephan W."/>
            <person name="Strausberg R.L."/>
            <person name="Strempel S."/>
            <person name="Sturgill D."/>
            <person name="Sutton G."/>
            <person name="Sutton G.G."/>
            <person name="Tao W."/>
            <person name="Teichmann S."/>
            <person name="Tobari Y.N."/>
            <person name="Tomimura Y."/>
            <person name="Tsolas J.M."/>
            <person name="Valente V.L."/>
            <person name="Venter E."/>
            <person name="Venter J.C."/>
            <person name="Vicario S."/>
            <person name="Vieira F.G."/>
            <person name="Vilella A.J."/>
            <person name="Villasante A."/>
            <person name="Walenz B."/>
            <person name="Wang J."/>
            <person name="Wasserman M."/>
            <person name="Watts T."/>
            <person name="Wilson D."/>
            <person name="Wilson R.K."/>
            <person name="Wing R.A."/>
            <person name="Wolfner M.F."/>
            <person name="Wong A."/>
            <person name="Wong G.K."/>
            <person name="Wu C.I."/>
            <person name="Wu G."/>
            <person name="Yamamoto D."/>
            <person name="Yang H.P."/>
            <person name="Yang S.P."/>
            <person name="Yorke J.A."/>
            <person name="Yoshida K."/>
            <person name="Zdobnov E."/>
            <person name="Zhang P."/>
            <person name="Zhang Y."/>
            <person name="Zimin A.V."/>
            <person name="Baldwin J."/>
            <person name="Abdouelleil A."/>
            <person name="Abdulkadir J."/>
            <person name="Abebe A."/>
            <person name="Abera B."/>
            <person name="Abreu J."/>
            <person name="Acer S.C."/>
            <person name="Aftuck L."/>
            <person name="Alexander A."/>
            <person name="An P."/>
            <person name="Anderson E."/>
            <person name="Anderson S."/>
            <person name="Arachi H."/>
            <person name="Azer M."/>
            <person name="Bachantsang P."/>
            <person name="Barry A."/>
            <person name="Bayul T."/>
            <person name="Berlin A."/>
            <person name="Bessette D."/>
            <person name="Bloom T."/>
            <person name="Blye J."/>
            <person name="Boguslavskiy L."/>
            <person name="Bonnet C."/>
            <person name="Boukhgalter B."/>
            <person name="Bourzgui I."/>
            <person name="Brown A."/>
            <person name="Cahill P."/>
            <person name="Channer S."/>
            <person name="Cheshatsang Y."/>
            <person name="Chuda L."/>
            <person name="Citroen M."/>
            <person name="Collymore A."/>
            <person name="Cooke P."/>
            <person name="Costello M."/>
            <person name="D'Aco K."/>
            <person name="Daza R."/>
            <person name="De Haan G."/>
            <person name="DeGray S."/>
            <person name="DeMaso C."/>
            <person name="Dhargay N."/>
            <person name="Dooley K."/>
            <person name="Dooley E."/>
            <person name="Doricent M."/>
            <person name="Dorje P."/>
            <person name="Dorjee K."/>
            <person name="Dupes A."/>
            <person name="Elong R."/>
            <person name="Falk J."/>
            <person name="Farina A."/>
            <person name="Faro S."/>
            <person name="Ferguson D."/>
            <person name="Fisher S."/>
            <person name="Foley C.D."/>
            <person name="Franke A."/>
            <person name="Friedrich D."/>
            <person name="Gadbois L."/>
            <person name="Gearin G."/>
            <person name="Gearin C.R."/>
            <person name="Giannoukos G."/>
            <person name="Goode T."/>
            <person name="Graham J."/>
            <person name="Grandbois E."/>
            <person name="Grewal S."/>
            <person name="Gyaltsen K."/>
            <person name="Hafez N."/>
            <person name="Hagos B."/>
            <person name="Hall J."/>
            <person name="Henson C."/>
            <person name="Hollinger A."/>
            <person name="Honan T."/>
            <person name="Huard M.D."/>
            <person name="Hughes L."/>
            <person name="Hurhula B."/>
            <person name="Husby M.E."/>
            <person name="Kamat A."/>
            <person name="Kanga B."/>
            <person name="Kashin S."/>
            <person name="Khazanovich D."/>
            <person name="Kisner P."/>
            <person name="Lance K."/>
            <person name="Lara M."/>
            <person name="Lee W."/>
            <person name="Lennon N."/>
            <person name="Letendre F."/>
            <person name="LeVine R."/>
            <person name="Lipovsky A."/>
            <person name="Liu X."/>
            <person name="Liu J."/>
            <person name="Liu S."/>
            <person name="Lokyitsang T."/>
            <person name="Lokyitsang Y."/>
            <person name="Lubonja R."/>
            <person name="Lui A."/>
            <person name="MacDonald P."/>
            <person name="Magnisalis V."/>
            <person name="Maru K."/>
            <person name="Matthews C."/>
            <person name="McCusker W."/>
            <person name="McDonough S."/>
            <person name="Mehta T."/>
            <person name="Meldrim J."/>
            <person name="Meneus L."/>
            <person name="Mihai O."/>
            <person name="Mihalev A."/>
            <person name="Mihova T."/>
            <person name="Mittelman R."/>
            <person name="Mlenga V."/>
            <person name="Montmayeur A."/>
            <person name="Mulrain L."/>
            <person name="Navidi A."/>
            <person name="Naylor J."/>
            <person name="Negash T."/>
            <person name="Nguyen T."/>
            <person name="Nguyen N."/>
            <person name="Nicol R."/>
            <person name="Norbu C."/>
            <person name="Norbu N."/>
            <person name="Novod N."/>
            <person name="O'Neill B."/>
            <person name="Osman S."/>
            <person name="Markiewicz E."/>
            <person name="Oyono O.L."/>
            <person name="Patti C."/>
            <person name="Phunkhang P."/>
            <person name="Pierre F."/>
            <person name="Priest M."/>
            <person name="Raghuraman S."/>
            <person name="Rege F."/>
            <person name="Reyes R."/>
            <person name="Rise C."/>
            <person name="Rogov P."/>
            <person name="Ross K."/>
            <person name="Ryan E."/>
            <person name="Settipalli S."/>
            <person name="Shea T."/>
            <person name="Sherpa N."/>
            <person name="Shi L."/>
            <person name="Shih D."/>
            <person name="Sparrow T."/>
            <person name="Spaulding J."/>
            <person name="Stalker J."/>
            <person name="Stange-Thomann N."/>
            <person name="Stavropoulos S."/>
            <person name="Stone C."/>
            <person name="Strader C."/>
            <person name="Tesfaye S."/>
            <person name="Thomson T."/>
            <person name="Thoulutsang Y."/>
            <person name="Thoulutsang D."/>
            <person name="Topham K."/>
            <person name="Topping I."/>
            <person name="Tsamla T."/>
            <person name="Vassiliev H."/>
            <person name="Vo A."/>
            <person name="Wangchuk T."/>
            <person name="Wangdi T."/>
            <person name="Weiand M."/>
            <person name="Wilkinson J."/>
            <person name="Wilson A."/>
            <person name="Yadav S."/>
            <person name="Young G."/>
            <person name="Yu Q."/>
            <person name="Zembek L."/>
            <person name="Zhong D."/>
            <person name="Zimmer A."/>
            <person name="Zwirko Z."/>
            <person name="Jaffe D.B."/>
            <person name="Alvarez P."/>
            <person name="Brockman W."/>
            <person name="Butler J."/>
            <person name="Chin C."/>
            <person name="Gnerre S."/>
            <person name="Grabherr M."/>
            <person name="Kleber M."/>
            <person name="Mauceli E."/>
            <person name="MacCallum I."/>
        </authorList>
    </citation>
    <scope>NUCLEOTIDE SEQUENCE [LARGE SCALE GENOMIC DNA]</scope>
    <source>
        <strain evidence="4">Tucson 15010-1051.87</strain>
    </source>
</reference>
<dbReference type="InterPro" id="IPR031949">
    <property type="entry name" value="DUF4776"/>
</dbReference>
<dbReference type="Pfam" id="PF16003">
    <property type="entry name" value="DUF4776"/>
    <property type="match status" value="1"/>
</dbReference>
<dbReference type="AlphaFoldDB" id="B4M044"/>
<dbReference type="OrthoDB" id="7883086at2759"/>